<organism evidence="2 3">
    <name type="scientific">Treponema succinifaciens (strain ATCC 33096 / DSM 2489 / 6091)</name>
    <dbReference type="NCBI Taxonomy" id="869209"/>
    <lineage>
        <taxon>Bacteria</taxon>
        <taxon>Pseudomonadati</taxon>
        <taxon>Spirochaetota</taxon>
        <taxon>Spirochaetia</taxon>
        <taxon>Spirochaetales</taxon>
        <taxon>Treponemataceae</taxon>
        <taxon>Treponema</taxon>
    </lineage>
</organism>
<keyword evidence="1" id="KW-0472">Membrane</keyword>
<proteinExistence type="predicted"/>
<feature type="transmembrane region" description="Helical" evidence="1">
    <location>
        <begin position="33"/>
        <end position="53"/>
    </location>
</feature>
<feature type="transmembrane region" description="Helical" evidence="1">
    <location>
        <begin position="65"/>
        <end position="84"/>
    </location>
</feature>
<dbReference type="STRING" id="869209.Tresu_0273"/>
<keyword evidence="3" id="KW-1185">Reference proteome</keyword>
<keyword evidence="1" id="KW-1133">Transmembrane helix</keyword>
<feature type="transmembrane region" description="Helical" evidence="1">
    <location>
        <begin position="104"/>
        <end position="125"/>
    </location>
</feature>
<protein>
    <submittedName>
        <fullName evidence="2">Uncharacterized protein</fullName>
    </submittedName>
</protein>
<dbReference type="AlphaFoldDB" id="F2NUD9"/>
<evidence type="ECO:0000313" key="2">
    <source>
        <dbReference type="EMBL" id="AEB13232.1"/>
    </source>
</evidence>
<accession>F2NUD9</accession>
<evidence type="ECO:0000256" key="1">
    <source>
        <dbReference type="SAM" id="Phobius"/>
    </source>
</evidence>
<dbReference type="Proteomes" id="UP000006852">
    <property type="component" value="Chromosome"/>
</dbReference>
<feature type="transmembrane region" description="Helical" evidence="1">
    <location>
        <begin position="9"/>
        <end position="27"/>
    </location>
</feature>
<keyword evidence="1" id="KW-0812">Transmembrane</keyword>
<name>F2NUD9_TRES6</name>
<sequence length="134" mass="16227">MKNKKLNESIIFFSFYLLNIFLIRFLFFTSPNFNEIHICSIFIGLLLSFYFMFNFKRKVIFLTFPLYYLICCMLCVVFVQVWSLNFQKPYENFYGILKSLIHNIIAILIFTLPFVIVSTFEKFVLLKIIRKFFI</sequence>
<dbReference type="HOGENOM" id="CLU_1895275_0_0_12"/>
<gene>
    <name evidence="2" type="ordered locus">Tresu_0273</name>
</gene>
<dbReference type="KEGG" id="tsu:Tresu_0273"/>
<reference evidence="2 3" key="1">
    <citation type="journal article" date="2011" name="Stand. Genomic Sci.">
        <title>Complete genome sequence of Treponema succinifaciens type strain (6091).</title>
        <authorList>
            <person name="Han C."/>
            <person name="Gronow S."/>
            <person name="Teshima H."/>
            <person name="Lapidus A."/>
            <person name="Nolan M."/>
            <person name="Lucas S."/>
            <person name="Hammon N."/>
            <person name="Deshpande S."/>
            <person name="Cheng J.F."/>
            <person name="Zeytun A."/>
            <person name="Tapia R."/>
            <person name="Goodwin L."/>
            <person name="Pitluck S."/>
            <person name="Liolios K."/>
            <person name="Pagani I."/>
            <person name="Ivanova N."/>
            <person name="Mavromatis K."/>
            <person name="Mikhailova N."/>
            <person name="Huntemann M."/>
            <person name="Pati A."/>
            <person name="Chen A."/>
            <person name="Palaniappan K."/>
            <person name="Land M."/>
            <person name="Hauser L."/>
            <person name="Brambilla E.M."/>
            <person name="Rohde M."/>
            <person name="Goker M."/>
            <person name="Woyke T."/>
            <person name="Bristow J."/>
            <person name="Eisen J.A."/>
            <person name="Markowitz V."/>
            <person name="Hugenholtz P."/>
            <person name="Kyrpides N.C."/>
            <person name="Klenk H.P."/>
            <person name="Detter J.C."/>
        </authorList>
    </citation>
    <scope>NUCLEOTIDE SEQUENCE [LARGE SCALE GENOMIC DNA]</scope>
    <source>
        <strain evidence="3">ATCC 33096 / DSM 2489 / 6091</strain>
    </source>
</reference>
<reference evidence="3" key="2">
    <citation type="submission" date="2011-04" db="EMBL/GenBank/DDBJ databases">
        <title>The complete genome of chromosome of Treponema succinifaciens DSM 2489.</title>
        <authorList>
            <person name="Lucas S."/>
            <person name="Copeland A."/>
            <person name="Lapidus A."/>
            <person name="Bruce D."/>
            <person name="Goodwin L."/>
            <person name="Pitluck S."/>
            <person name="Peters L."/>
            <person name="Kyrpides N."/>
            <person name="Mavromatis K."/>
            <person name="Ivanova N."/>
            <person name="Ovchinnikova G."/>
            <person name="Teshima H."/>
            <person name="Detter J.C."/>
            <person name="Tapia R."/>
            <person name="Han C."/>
            <person name="Land M."/>
            <person name="Hauser L."/>
            <person name="Markowitz V."/>
            <person name="Cheng J.-F."/>
            <person name="Hugenholtz P."/>
            <person name="Woyke T."/>
            <person name="Wu D."/>
            <person name="Gronow S."/>
            <person name="Wellnitz S."/>
            <person name="Brambilla E."/>
            <person name="Klenk H.-P."/>
            <person name="Eisen J.A."/>
        </authorList>
    </citation>
    <scope>NUCLEOTIDE SEQUENCE [LARGE SCALE GENOMIC DNA]</scope>
    <source>
        <strain evidence="3">ATCC 33096 / DSM 2489 / 6091</strain>
    </source>
</reference>
<dbReference type="EMBL" id="CP002631">
    <property type="protein sequence ID" value="AEB13232.1"/>
    <property type="molecule type" value="Genomic_DNA"/>
</dbReference>
<evidence type="ECO:0000313" key="3">
    <source>
        <dbReference type="Proteomes" id="UP000006852"/>
    </source>
</evidence>